<evidence type="ECO:0000256" key="6">
    <source>
        <dbReference type="ARBA" id="ARBA00047665"/>
    </source>
</evidence>
<dbReference type="EC" id="2.1.2.10" evidence="2"/>
<evidence type="ECO:0000259" key="8">
    <source>
        <dbReference type="Pfam" id="PF01571"/>
    </source>
</evidence>
<dbReference type="Gene3D" id="3.30.1360.120">
    <property type="entry name" value="Probable tRNA modification gtpase trme, domain 1"/>
    <property type="match status" value="1"/>
</dbReference>
<dbReference type="EMBL" id="PJCH01000005">
    <property type="protein sequence ID" value="PQA87764.1"/>
    <property type="molecule type" value="Genomic_DNA"/>
</dbReference>
<reference evidence="10 11" key="1">
    <citation type="submission" date="2017-12" db="EMBL/GenBank/DDBJ databases">
        <authorList>
            <person name="Hurst M.R.H."/>
        </authorList>
    </citation>
    <scope>NUCLEOTIDE SEQUENCE [LARGE SCALE GENOMIC DNA]</scope>
    <source>
        <strain evidence="10 11">SY-3-19</strain>
    </source>
</reference>
<keyword evidence="4" id="KW-0808">Transferase</keyword>
<evidence type="ECO:0000256" key="4">
    <source>
        <dbReference type="ARBA" id="ARBA00022679"/>
    </source>
</evidence>
<dbReference type="InterPro" id="IPR013977">
    <property type="entry name" value="GcvT_C"/>
</dbReference>
<evidence type="ECO:0000313" key="10">
    <source>
        <dbReference type="EMBL" id="PQA87764.1"/>
    </source>
</evidence>
<dbReference type="GO" id="GO:0005960">
    <property type="term" value="C:glycine cleavage complex"/>
    <property type="evidence" value="ECO:0007669"/>
    <property type="project" value="InterPro"/>
</dbReference>
<comment type="catalytic activity">
    <reaction evidence="6">
        <text>N(6)-[(R)-S(8)-aminomethyldihydrolipoyl]-L-lysyl-[protein] + (6S)-5,6,7,8-tetrahydrofolate = N(6)-[(R)-dihydrolipoyl]-L-lysyl-[protein] + (6R)-5,10-methylene-5,6,7,8-tetrahydrofolate + NH4(+)</text>
        <dbReference type="Rhea" id="RHEA:16945"/>
        <dbReference type="Rhea" id="RHEA-COMP:10475"/>
        <dbReference type="Rhea" id="RHEA-COMP:10492"/>
        <dbReference type="ChEBI" id="CHEBI:15636"/>
        <dbReference type="ChEBI" id="CHEBI:28938"/>
        <dbReference type="ChEBI" id="CHEBI:57453"/>
        <dbReference type="ChEBI" id="CHEBI:83100"/>
        <dbReference type="ChEBI" id="CHEBI:83143"/>
        <dbReference type="EC" id="2.1.2.10"/>
    </reaction>
</comment>
<dbReference type="SUPFAM" id="SSF101790">
    <property type="entry name" value="Aminomethyltransferase beta-barrel domain"/>
    <property type="match status" value="1"/>
</dbReference>
<dbReference type="AlphaFoldDB" id="A0A2S7K5H4"/>
<evidence type="ECO:0000256" key="2">
    <source>
        <dbReference type="ARBA" id="ARBA00012616"/>
    </source>
</evidence>
<feature type="domain" description="GCVT N-terminal" evidence="8">
    <location>
        <begin position="14"/>
        <end position="282"/>
    </location>
</feature>
<dbReference type="Gene3D" id="4.10.1250.10">
    <property type="entry name" value="Aminomethyltransferase fragment"/>
    <property type="match status" value="1"/>
</dbReference>
<accession>A0A2S7K5H4</accession>
<evidence type="ECO:0000256" key="1">
    <source>
        <dbReference type="ARBA" id="ARBA00008609"/>
    </source>
</evidence>
<dbReference type="GO" id="GO:0008483">
    <property type="term" value="F:transaminase activity"/>
    <property type="evidence" value="ECO:0007669"/>
    <property type="project" value="UniProtKB-KW"/>
</dbReference>
<dbReference type="OrthoDB" id="9774591at2"/>
<dbReference type="Pfam" id="PF01571">
    <property type="entry name" value="GCV_T"/>
    <property type="match status" value="1"/>
</dbReference>
<comment type="similarity">
    <text evidence="1">Belongs to the GcvT family.</text>
</comment>
<dbReference type="RefSeq" id="WP_104829008.1">
    <property type="nucleotide sequence ID" value="NZ_PJCH01000005.1"/>
</dbReference>
<dbReference type="GO" id="GO:0004047">
    <property type="term" value="F:aminomethyltransferase activity"/>
    <property type="evidence" value="ECO:0007669"/>
    <property type="project" value="UniProtKB-EC"/>
</dbReference>
<evidence type="ECO:0000313" key="11">
    <source>
        <dbReference type="Proteomes" id="UP000239504"/>
    </source>
</evidence>
<dbReference type="PIRSF" id="PIRSF006487">
    <property type="entry name" value="GcvT"/>
    <property type="match status" value="1"/>
</dbReference>
<dbReference type="InterPro" id="IPR028896">
    <property type="entry name" value="GcvT/YgfZ/DmdA"/>
</dbReference>
<organism evidence="10 11">
    <name type="scientific">Hyphococcus luteus</name>
    <dbReference type="NCBI Taxonomy" id="2058213"/>
    <lineage>
        <taxon>Bacteria</taxon>
        <taxon>Pseudomonadati</taxon>
        <taxon>Pseudomonadota</taxon>
        <taxon>Alphaproteobacteria</taxon>
        <taxon>Parvularculales</taxon>
        <taxon>Parvularculaceae</taxon>
        <taxon>Hyphococcus</taxon>
    </lineage>
</organism>
<dbReference type="InterPro" id="IPR029043">
    <property type="entry name" value="GcvT/YgfZ_C"/>
</dbReference>
<evidence type="ECO:0000256" key="3">
    <source>
        <dbReference type="ARBA" id="ARBA00022576"/>
    </source>
</evidence>
<comment type="caution">
    <text evidence="10">The sequence shown here is derived from an EMBL/GenBank/DDBJ whole genome shotgun (WGS) entry which is preliminary data.</text>
</comment>
<dbReference type="InterPro" id="IPR027266">
    <property type="entry name" value="TrmE/GcvT-like"/>
</dbReference>
<dbReference type="NCBIfam" id="NF010093">
    <property type="entry name" value="PRK13579.1"/>
    <property type="match status" value="1"/>
</dbReference>
<protein>
    <recommendedName>
        <fullName evidence="2">aminomethyltransferase</fullName>
        <ecNumber evidence="2">2.1.2.10</ecNumber>
    </recommendedName>
    <alternativeName>
        <fullName evidence="5">Glycine cleavage system T protein</fullName>
    </alternativeName>
</protein>
<feature type="binding site" evidence="7">
    <location>
        <position position="220"/>
    </location>
    <ligand>
        <name>substrate</name>
    </ligand>
</feature>
<name>A0A2S7K5H4_9PROT</name>
<sequence>MADAETDTLKRTPLYDLHVSLGAKMVAFAGYEMPVQYPAGVLKEHLHTREKAGLFDVSHMGQAYLKTTEAPLGSQEAHEKIAAAIETLVPGEIRKLKQGGMRYTTLLSEEGGVLDDLMVTRLYLDDLQGMLLLVVNAATKNEDFALIEERLEGVASLEVATDRSLIAIQGPKAAAVVNRLMPGAIDQPFMTVRPHMWPAADNSAYIVLSRCGYTGEDGFEISVPDSHAVLLAKALLAAPEVEPVGLGARDSLRLEAGLCLYGHDLTPEISPVEGNIAFAVGKRRREEGGFPGAARIQKEFAEGPKRLRVGLKPEGRAPAREGAEIQSTDGRVIGAVTSGGFGPTAGGPVAMGYVEAGFAETGTKVNLIVRGKPLPAVVADMPFVPHNYYRG</sequence>
<keyword evidence="3" id="KW-0032">Aminotransferase</keyword>
<keyword evidence="11" id="KW-1185">Reference proteome</keyword>
<dbReference type="Gene3D" id="2.40.30.110">
    <property type="entry name" value="Aminomethyltransferase beta-barrel domains"/>
    <property type="match status" value="1"/>
</dbReference>
<dbReference type="InterPro" id="IPR006223">
    <property type="entry name" value="GcvT"/>
</dbReference>
<dbReference type="GO" id="GO:0006546">
    <property type="term" value="P:glycine catabolic process"/>
    <property type="evidence" value="ECO:0007669"/>
    <property type="project" value="InterPro"/>
</dbReference>
<feature type="domain" description="Aminomethyltransferase C-terminal" evidence="9">
    <location>
        <begin position="308"/>
        <end position="384"/>
    </location>
</feature>
<dbReference type="Gene3D" id="3.30.70.1400">
    <property type="entry name" value="Aminomethyltransferase beta-barrel domains"/>
    <property type="match status" value="1"/>
</dbReference>
<dbReference type="Pfam" id="PF08669">
    <property type="entry name" value="GCV_T_C"/>
    <property type="match status" value="1"/>
</dbReference>
<evidence type="ECO:0000256" key="7">
    <source>
        <dbReference type="PIRSR" id="PIRSR006487-1"/>
    </source>
</evidence>
<dbReference type="NCBIfam" id="TIGR00528">
    <property type="entry name" value="gcvT"/>
    <property type="match status" value="1"/>
</dbReference>
<dbReference type="PANTHER" id="PTHR43757:SF2">
    <property type="entry name" value="AMINOMETHYLTRANSFERASE, MITOCHONDRIAL"/>
    <property type="match status" value="1"/>
</dbReference>
<proteinExistence type="inferred from homology"/>
<evidence type="ECO:0000259" key="9">
    <source>
        <dbReference type="Pfam" id="PF08669"/>
    </source>
</evidence>
<dbReference type="NCBIfam" id="NF001567">
    <property type="entry name" value="PRK00389.1"/>
    <property type="match status" value="1"/>
</dbReference>
<evidence type="ECO:0000256" key="5">
    <source>
        <dbReference type="ARBA" id="ARBA00031395"/>
    </source>
</evidence>
<dbReference type="PANTHER" id="PTHR43757">
    <property type="entry name" value="AMINOMETHYLTRANSFERASE"/>
    <property type="match status" value="1"/>
</dbReference>
<dbReference type="Proteomes" id="UP000239504">
    <property type="component" value="Unassembled WGS sequence"/>
</dbReference>
<dbReference type="InterPro" id="IPR006222">
    <property type="entry name" value="GCVT_N"/>
</dbReference>
<dbReference type="SUPFAM" id="SSF103025">
    <property type="entry name" value="Folate-binding domain"/>
    <property type="match status" value="1"/>
</dbReference>
<gene>
    <name evidence="10" type="ORF">CW354_05240</name>
</gene>